<dbReference type="EMBL" id="MPJD01000040">
    <property type="protein sequence ID" value="OKA18183.1"/>
    <property type="molecule type" value="Genomic_DNA"/>
</dbReference>
<dbReference type="Pfam" id="PF01381">
    <property type="entry name" value="HTH_3"/>
    <property type="match status" value="1"/>
</dbReference>
<dbReference type="EMBL" id="MPJC01000008">
    <property type="protein sequence ID" value="OKA20414.1"/>
    <property type="molecule type" value="Genomic_DNA"/>
</dbReference>
<reference evidence="5 7" key="1">
    <citation type="submission" date="2016-11" db="EMBL/GenBank/DDBJ databases">
        <title>Draft genome of Pseudomonas versuta A4R1.12.</title>
        <authorList>
            <person name="See-Too W.-S."/>
        </authorList>
    </citation>
    <scope>NUCLEOTIDE SEQUENCE [LARGE SCALE GENOMIC DNA]</scope>
    <source>
        <strain evidence="5 7">A4R1.12</strain>
    </source>
</reference>
<dbReference type="PANTHER" id="PTHR40661">
    <property type="match status" value="1"/>
</dbReference>
<evidence type="ECO:0000259" key="4">
    <source>
        <dbReference type="PROSITE" id="PS50943"/>
    </source>
</evidence>
<keyword evidence="1" id="KW-0805">Transcription regulation</keyword>
<dbReference type="InterPro" id="IPR001387">
    <property type="entry name" value="Cro/C1-type_HTH"/>
</dbReference>
<dbReference type="RefSeq" id="WP_060691505.1">
    <property type="nucleotide sequence ID" value="NZ_CP012676.1"/>
</dbReference>
<evidence type="ECO:0000313" key="7">
    <source>
        <dbReference type="Proteomes" id="UP000185990"/>
    </source>
</evidence>
<dbReference type="SMART" id="SM00530">
    <property type="entry name" value="HTH_XRE"/>
    <property type="match status" value="1"/>
</dbReference>
<dbReference type="Gene3D" id="1.10.260.40">
    <property type="entry name" value="lambda repressor-like DNA-binding domains"/>
    <property type="match status" value="1"/>
</dbReference>
<keyword evidence="2" id="KW-0238">DNA-binding</keyword>
<organism evidence="5 7">
    <name type="scientific">Pseudomonas versuta</name>
    <dbReference type="NCBI Taxonomy" id="1788301"/>
    <lineage>
        <taxon>Bacteria</taxon>
        <taxon>Pseudomonadati</taxon>
        <taxon>Pseudomonadota</taxon>
        <taxon>Gammaproteobacteria</taxon>
        <taxon>Pseudomonadales</taxon>
        <taxon>Pseudomonadaceae</taxon>
        <taxon>Pseudomonas</taxon>
    </lineage>
</organism>
<dbReference type="InterPro" id="IPR010982">
    <property type="entry name" value="Lambda_DNA-bd_dom_sf"/>
</dbReference>
<dbReference type="CDD" id="cd00093">
    <property type="entry name" value="HTH_XRE"/>
    <property type="match status" value="1"/>
</dbReference>
<dbReference type="AlphaFoldDB" id="A0A0M4RFE3"/>
<reference evidence="6 8" key="2">
    <citation type="submission" date="2016-11" db="EMBL/GenBank/DDBJ databases">
        <title>Draft genome of Pseudomonas versuta A4R1.5.</title>
        <authorList>
            <person name="See-Too W.-S."/>
        </authorList>
    </citation>
    <scope>NUCLEOTIDE SEQUENCE [LARGE SCALE GENOMIC DNA]</scope>
    <source>
        <strain evidence="6 8">A4R1.5</strain>
    </source>
</reference>
<proteinExistence type="predicted"/>
<dbReference type="Proteomes" id="UP000185990">
    <property type="component" value="Unassembled WGS sequence"/>
</dbReference>
<sequence>MGIENRIRLAIELSNLSLKDAATLCEIPYSSLQNWVNGARDPRSDALISLASHLGVSIDWLLTGQGPVRRNHPQENTVVVPRLSPAEDSLITLFRSVNDDDRLHIKNTILERKRLREMEQRIKDITLLLSNCIHND</sequence>
<evidence type="ECO:0000313" key="8">
    <source>
        <dbReference type="Proteomes" id="UP000186677"/>
    </source>
</evidence>
<keyword evidence="8" id="KW-1185">Reference proteome</keyword>
<evidence type="ECO:0000256" key="3">
    <source>
        <dbReference type="ARBA" id="ARBA00023163"/>
    </source>
</evidence>
<evidence type="ECO:0000256" key="2">
    <source>
        <dbReference type="ARBA" id="ARBA00023125"/>
    </source>
</evidence>
<comment type="caution">
    <text evidence="5">The sequence shown here is derived from an EMBL/GenBank/DDBJ whole genome shotgun (WGS) entry which is preliminary data.</text>
</comment>
<evidence type="ECO:0000313" key="6">
    <source>
        <dbReference type="EMBL" id="OKA20414.1"/>
    </source>
</evidence>
<gene>
    <name evidence="6" type="ORF">BOH73_15465</name>
    <name evidence="5" type="ORF">BOH74_20995</name>
</gene>
<accession>A0A1Q4KGY6</accession>
<dbReference type="GO" id="GO:0003677">
    <property type="term" value="F:DNA binding"/>
    <property type="evidence" value="ECO:0007669"/>
    <property type="project" value="UniProtKB-KW"/>
</dbReference>
<dbReference type="PROSITE" id="PS50943">
    <property type="entry name" value="HTH_CROC1"/>
    <property type="match status" value="1"/>
</dbReference>
<dbReference type="Proteomes" id="UP000186677">
    <property type="component" value="Unassembled WGS sequence"/>
</dbReference>
<evidence type="ECO:0000313" key="5">
    <source>
        <dbReference type="EMBL" id="OKA18183.1"/>
    </source>
</evidence>
<name>A0A0M4RFE3_9PSED</name>
<feature type="domain" description="HTH cro/C1-type" evidence="4">
    <location>
        <begin position="7"/>
        <end position="61"/>
    </location>
</feature>
<keyword evidence="3" id="KW-0804">Transcription</keyword>
<dbReference type="KEGG" id="ppsy:AOC04_05440"/>
<evidence type="ECO:0000256" key="1">
    <source>
        <dbReference type="ARBA" id="ARBA00023015"/>
    </source>
</evidence>
<protein>
    <recommendedName>
        <fullName evidence="4">HTH cro/C1-type domain-containing protein</fullName>
    </recommendedName>
</protein>
<dbReference type="PANTHER" id="PTHR40661:SF3">
    <property type="entry name" value="FELS-1 PROPHAGE TRANSCRIPTIONAL REGULATOR"/>
    <property type="match status" value="1"/>
</dbReference>
<accession>A0A0M4RFE3</accession>
<dbReference type="SUPFAM" id="SSF47413">
    <property type="entry name" value="lambda repressor-like DNA-binding domains"/>
    <property type="match status" value="1"/>
</dbReference>